<dbReference type="InterPro" id="IPR032710">
    <property type="entry name" value="NTF2-like_dom_sf"/>
</dbReference>
<comment type="caution">
    <text evidence="2">The sequence shown here is derived from an EMBL/GenBank/DDBJ whole genome shotgun (WGS) entry which is preliminary data.</text>
</comment>
<feature type="domain" description="AB hydrolase-1" evidence="1">
    <location>
        <begin position="4"/>
        <end position="230"/>
    </location>
</feature>
<keyword evidence="2" id="KW-0378">Hydrolase</keyword>
<dbReference type="InterPro" id="IPR050266">
    <property type="entry name" value="AB_hydrolase_sf"/>
</dbReference>
<dbReference type="InterPro" id="IPR000073">
    <property type="entry name" value="AB_hydrolase_1"/>
</dbReference>
<reference evidence="2 3" key="1">
    <citation type="submission" date="2024-12" db="EMBL/GenBank/DDBJ databases">
        <title>The coexistence of Mycolicibacterium septicum and Mycolicibacterium nivoides in clinical samples.</title>
        <authorList>
            <person name="Wang C."/>
            <person name="Feng Y."/>
            <person name="Zong Z."/>
        </authorList>
    </citation>
    <scope>NUCLEOTIDE SEQUENCE [LARGE SCALE GENOMIC DNA]</scope>
    <source>
        <strain evidence="2 3">120309</strain>
    </source>
</reference>
<dbReference type="InterPro" id="IPR029058">
    <property type="entry name" value="AB_hydrolase_fold"/>
</dbReference>
<dbReference type="Proteomes" id="UP001635816">
    <property type="component" value="Unassembled WGS sequence"/>
</dbReference>
<proteinExistence type="predicted"/>
<dbReference type="Pfam" id="PF12697">
    <property type="entry name" value="Abhydrolase_6"/>
    <property type="match status" value="1"/>
</dbReference>
<name>A0ABW9L8Q1_9MYCO</name>
<dbReference type="Gene3D" id="3.10.450.50">
    <property type="match status" value="1"/>
</dbReference>
<dbReference type="PANTHER" id="PTHR43798:SF33">
    <property type="entry name" value="HYDROLASE, PUTATIVE (AFU_ORTHOLOGUE AFUA_2G14860)-RELATED"/>
    <property type="match status" value="1"/>
</dbReference>
<evidence type="ECO:0000313" key="3">
    <source>
        <dbReference type="Proteomes" id="UP001635816"/>
    </source>
</evidence>
<evidence type="ECO:0000313" key="2">
    <source>
        <dbReference type="EMBL" id="MFN6543835.1"/>
    </source>
</evidence>
<sequence>MITLLLIHGFLDDINVWDDLVSELPDDARVIRCQLPGFGTRADEPSPDLALQALAAEAGQLLDEVDSDVIVVGQSLGTQVAELVAAGHAGKVTGLVLLTPVPLGGTRLPEDALGPFRALGGDPGAQRAARSALSPALTDAQLDRLTRTGAWARPDVVSRYVDVWNNGVADAPSTSDFTGPVLVIRGGADSFVTDQLVSTITPRFPQARERVIERGGHWVHVEFAAEVASAIVAFADEIAGRATSAGWRRAFAEQSRAGFAEAFADGVVLDATTLIEPVVGRDAVAAVLGVASSIYEALEFTAETTDGSTSYVQWRATAFGGMAIRGITILDRDAEGRIVSAAIHHRPLGVVLRFSAEIRDRLAGVIPSTHFLQETR</sequence>
<gene>
    <name evidence="2" type="ORF">ACK4CT_11635</name>
</gene>
<dbReference type="PANTHER" id="PTHR43798">
    <property type="entry name" value="MONOACYLGLYCEROL LIPASE"/>
    <property type="match status" value="1"/>
</dbReference>
<dbReference type="EMBL" id="JBKBDD010000003">
    <property type="protein sequence ID" value="MFN6543835.1"/>
    <property type="molecule type" value="Genomic_DNA"/>
</dbReference>
<dbReference type="SUPFAM" id="SSF54427">
    <property type="entry name" value="NTF2-like"/>
    <property type="match status" value="1"/>
</dbReference>
<dbReference type="GO" id="GO:0016787">
    <property type="term" value="F:hydrolase activity"/>
    <property type="evidence" value="ECO:0007669"/>
    <property type="project" value="UniProtKB-KW"/>
</dbReference>
<organism evidence="2 3">
    <name type="scientific">Mycolicibacterium nivoides</name>
    <dbReference type="NCBI Taxonomy" id="2487344"/>
    <lineage>
        <taxon>Bacteria</taxon>
        <taxon>Bacillati</taxon>
        <taxon>Actinomycetota</taxon>
        <taxon>Actinomycetes</taxon>
        <taxon>Mycobacteriales</taxon>
        <taxon>Mycobacteriaceae</taxon>
        <taxon>Mycolicibacterium</taxon>
    </lineage>
</organism>
<dbReference type="RefSeq" id="WP_409543239.1">
    <property type="nucleotide sequence ID" value="NZ_JBKBDD010000003.1"/>
</dbReference>
<dbReference type="SUPFAM" id="SSF53474">
    <property type="entry name" value="alpha/beta-Hydrolases"/>
    <property type="match status" value="1"/>
</dbReference>
<protein>
    <submittedName>
        <fullName evidence="2">Alpha/beta fold hydrolase</fullName>
    </submittedName>
</protein>
<dbReference type="Gene3D" id="3.40.50.1820">
    <property type="entry name" value="alpha/beta hydrolase"/>
    <property type="match status" value="1"/>
</dbReference>
<evidence type="ECO:0000259" key="1">
    <source>
        <dbReference type="Pfam" id="PF12697"/>
    </source>
</evidence>
<accession>A0ABW9L8Q1</accession>
<keyword evidence="3" id="KW-1185">Reference proteome</keyword>